<evidence type="ECO:0000313" key="3">
    <source>
        <dbReference type="Proteomes" id="UP000826550"/>
    </source>
</evidence>
<dbReference type="SMART" id="SM00530">
    <property type="entry name" value="HTH_XRE"/>
    <property type="match status" value="1"/>
</dbReference>
<dbReference type="InterPro" id="IPR053163">
    <property type="entry name" value="HTH-type_regulator_Rgg"/>
</dbReference>
<dbReference type="PROSITE" id="PS50943">
    <property type="entry name" value="HTH_CROC1"/>
    <property type="match status" value="1"/>
</dbReference>
<dbReference type="SUPFAM" id="SSF47413">
    <property type="entry name" value="lambda repressor-like DNA-binding domains"/>
    <property type="match status" value="1"/>
</dbReference>
<keyword evidence="3" id="KW-1185">Reference proteome</keyword>
<protein>
    <submittedName>
        <fullName evidence="2">Helix-turn-helix transcriptional regulator</fullName>
    </submittedName>
</protein>
<accession>A0ABX8W7I6</accession>
<gene>
    <name evidence="2" type="ORF">GYM71_08500</name>
</gene>
<dbReference type="InterPro" id="IPR011990">
    <property type="entry name" value="TPR-like_helical_dom_sf"/>
</dbReference>
<organism evidence="2 3">
    <name type="scientific">Lactobacillus panisapium</name>
    <dbReference type="NCBI Taxonomy" id="2012495"/>
    <lineage>
        <taxon>Bacteria</taxon>
        <taxon>Bacillati</taxon>
        <taxon>Bacillota</taxon>
        <taxon>Bacilli</taxon>
        <taxon>Lactobacillales</taxon>
        <taxon>Lactobacillaceae</taxon>
        <taxon>Lactobacillus</taxon>
    </lineage>
</organism>
<evidence type="ECO:0000313" key="2">
    <source>
        <dbReference type="EMBL" id="QYN53452.1"/>
    </source>
</evidence>
<dbReference type="InterPro" id="IPR010982">
    <property type="entry name" value="Lambda_DNA-bd_dom_sf"/>
</dbReference>
<reference evidence="2 3" key="1">
    <citation type="submission" date="2020-01" db="EMBL/GenBank/DDBJ databases">
        <title>Vast differences in strain-level diversity in the gut microbiota of two closely related honey bee species.</title>
        <authorList>
            <person name="Ellegaard K.M."/>
            <person name="Suenami S."/>
            <person name="Miyazaki R."/>
            <person name="Engel P."/>
        </authorList>
    </citation>
    <scope>NUCLEOTIDE SEQUENCE [LARGE SCALE GENOMIC DNA]</scope>
    <source>
        <strain evidence="2 3">ESL0416</strain>
    </source>
</reference>
<proteinExistence type="predicted"/>
<feature type="domain" description="HTH cro/C1-type" evidence="1">
    <location>
        <begin position="8"/>
        <end position="61"/>
    </location>
</feature>
<dbReference type="RefSeq" id="WP_220220143.1">
    <property type="nucleotide sequence ID" value="NZ_CP048268.1"/>
</dbReference>
<dbReference type="InterPro" id="IPR001387">
    <property type="entry name" value="Cro/C1-type_HTH"/>
</dbReference>
<dbReference type="PANTHER" id="PTHR37038">
    <property type="entry name" value="TRANSCRIPTIONAL REGULATOR-RELATED"/>
    <property type="match status" value="1"/>
</dbReference>
<dbReference type="CDD" id="cd00093">
    <property type="entry name" value="HTH_XRE"/>
    <property type="match status" value="1"/>
</dbReference>
<evidence type="ECO:0000259" key="1">
    <source>
        <dbReference type="PROSITE" id="PS50943"/>
    </source>
</evidence>
<name>A0ABX8W7I6_9LACO</name>
<dbReference type="Gene3D" id="1.25.40.10">
    <property type="entry name" value="Tetratricopeptide repeat domain"/>
    <property type="match status" value="1"/>
</dbReference>
<dbReference type="EMBL" id="CP048268">
    <property type="protein sequence ID" value="QYN53452.1"/>
    <property type="molecule type" value="Genomic_DNA"/>
</dbReference>
<dbReference type="Proteomes" id="UP000826550">
    <property type="component" value="Chromosome"/>
</dbReference>
<sequence>MRYIGSKLKQLRHDLGLTQTEMAAGVISVSFYSKVERGYHDIGAEELIEILQKHNISFQEFFSGISKEDANNKRVNILLRKFVKAANVDDDTEINNIISEIENIKPRTPFVKSEILLTKLIANTHDEDALRKLNEKEKREIKKIIFQEDTDENEYIRIAMIANTIRVYSFDEASFLISSIIRRYKDVDKIEGKLLLAISAAMTNFINWCFENGKANLCVKAIKYLKALPNTVELAFTKILVEYYESLIKGKFDDVKLIRNLFTRAGYGTFVNKMVDKYNKP</sequence>
<dbReference type="Pfam" id="PF01381">
    <property type="entry name" value="HTH_3"/>
    <property type="match status" value="1"/>
</dbReference>